<evidence type="ECO:0000313" key="3">
    <source>
        <dbReference type="Proteomes" id="UP000321301"/>
    </source>
</evidence>
<accession>A0A512C6L4</accession>
<dbReference type="RefSeq" id="WP_040415932.1">
    <property type="nucleotide sequence ID" value="NZ_BJYV01000001.1"/>
</dbReference>
<evidence type="ECO:0000259" key="1">
    <source>
        <dbReference type="Pfam" id="PF05448"/>
    </source>
</evidence>
<dbReference type="EMBL" id="BJYV01000001">
    <property type="protein sequence ID" value="GEO19851.1"/>
    <property type="molecule type" value="Genomic_DNA"/>
</dbReference>
<dbReference type="Proteomes" id="UP000321301">
    <property type="component" value="Unassembled WGS sequence"/>
</dbReference>
<evidence type="ECO:0000313" key="2">
    <source>
        <dbReference type="EMBL" id="GEO19851.1"/>
    </source>
</evidence>
<dbReference type="InterPro" id="IPR029058">
    <property type="entry name" value="AB_hydrolase_fold"/>
</dbReference>
<protein>
    <submittedName>
        <fullName evidence="2">Xylan esterase</fullName>
    </submittedName>
</protein>
<dbReference type="AlphaFoldDB" id="A0A512C6L4"/>
<dbReference type="PANTHER" id="PTHR22946:SF8">
    <property type="entry name" value="ACETYL XYLAN ESTERASE DOMAIN-CONTAINING PROTEIN"/>
    <property type="match status" value="1"/>
</dbReference>
<keyword evidence="3" id="KW-1185">Reference proteome</keyword>
<dbReference type="SUPFAM" id="SSF53474">
    <property type="entry name" value="alpha/beta-Hydrolases"/>
    <property type="match status" value="2"/>
</dbReference>
<reference evidence="2 3" key="1">
    <citation type="submission" date="2019-07" db="EMBL/GenBank/DDBJ databases">
        <title>Whole genome shotgun sequence of Cyclobacterium qasimii NBRC 106168.</title>
        <authorList>
            <person name="Hosoyama A."/>
            <person name="Uohara A."/>
            <person name="Ohji S."/>
            <person name="Ichikawa N."/>
        </authorList>
    </citation>
    <scope>NUCLEOTIDE SEQUENCE [LARGE SCALE GENOMIC DNA]</scope>
    <source>
        <strain evidence="2 3">NBRC 106168</strain>
    </source>
</reference>
<feature type="domain" description="Acetyl xylan esterase" evidence="1">
    <location>
        <begin position="109"/>
        <end position="251"/>
    </location>
</feature>
<dbReference type="InterPro" id="IPR050261">
    <property type="entry name" value="FrsA_esterase"/>
</dbReference>
<organism evidence="2 3">
    <name type="scientific">Cyclobacterium qasimii</name>
    <dbReference type="NCBI Taxonomy" id="1350429"/>
    <lineage>
        <taxon>Bacteria</taxon>
        <taxon>Pseudomonadati</taxon>
        <taxon>Bacteroidota</taxon>
        <taxon>Cytophagia</taxon>
        <taxon>Cytophagales</taxon>
        <taxon>Cyclobacteriaceae</taxon>
        <taxon>Cyclobacterium</taxon>
    </lineage>
</organism>
<dbReference type="Gene3D" id="3.40.50.1820">
    <property type="entry name" value="alpha/beta hydrolase"/>
    <property type="match status" value="2"/>
</dbReference>
<gene>
    <name evidence="2" type="ORF">CQA01_03850</name>
</gene>
<name>A0A512C6L4_9BACT</name>
<dbReference type="Pfam" id="PF05448">
    <property type="entry name" value="AXE1"/>
    <property type="match status" value="1"/>
</dbReference>
<proteinExistence type="predicted"/>
<comment type="caution">
    <text evidence="2">The sequence shown here is derived from an EMBL/GenBank/DDBJ whole genome shotgun (WGS) entry which is preliminary data.</text>
</comment>
<dbReference type="InterPro" id="IPR008391">
    <property type="entry name" value="AXE1_dom"/>
</dbReference>
<dbReference type="PANTHER" id="PTHR22946">
    <property type="entry name" value="DIENELACTONE HYDROLASE DOMAIN-CONTAINING PROTEIN-RELATED"/>
    <property type="match status" value="1"/>
</dbReference>
<sequence>MRKYIWLYLVLFLTIGAVNGQNAIVMDDLTVLNQPAATMMRDYLTKKVTTQFTKRDSLLSSLKAAEDWDLRAASISDAMKEWTGAFPEKTPLNARVTGRIEHEEYSIENILFESRPNLYVSANLYLPRNFSGPRPAQLNVIGHAQNGKANERYQRMSIAQAKNGFVVLTIDQIGQGERGLLASHKILGTKAFLSGTHLFNFMAWDVIRAIDYLESRPEVDPTKIGMTGSSGGGMTTTYILPLDDRIAVAIPTCNPNTWSHRTLANLATDHEQVFFGAFGQLIDPRGDPLFCQVPHALMLNATSDDSLNPPEGVWELDTWLSKSYAAHGVPEKFKTSMVRAGHDYNQEQREATYSWILKWTGGDPSTFWEEETPLMKEEELWATQNGSVYNEPGSVSELDLIKAHLAQNKANWKNIQSKQTLEALQMQLPELIEQVLNTSLKDIKGKATLEAPIKRKGMTLRKFTMEPEAGIIVPGVTMGADEGLVGKEVILYVHEEGKSNLLEDLDLVEALLAKGYLLCGIDLRGIGETGPDNANKFWDFLLGKPIFGQRIRDVLAVTDWLKSSEINAQKIHYWGTGMGALYGVFAGTMDENIASFLLEDPLISFESIVEVDIPEYQHEIILPGILTYFDLPQIYQALSPRKLRVLNPLLGDKSAAGDLDIKSMDRSVRPAFKVHKNDKSWTMGNYNPEERKKYILSHY</sequence>